<feature type="coiled-coil region" evidence="1">
    <location>
        <begin position="354"/>
        <end position="416"/>
    </location>
</feature>
<dbReference type="EMBL" id="CAXAMM010004158">
    <property type="protein sequence ID" value="CAK9002624.1"/>
    <property type="molecule type" value="Genomic_DNA"/>
</dbReference>
<organism evidence="3 4">
    <name type="scientific">Durusdinium trenchii</name>
    <dbReference type="NCBI Taxonomy" id="1381693"/>
    <lineage>
        <taxon>Eukaryota</taxon>
        <taxon>Sar</taxon>
        <taxon>Alveolata</taxon>
        <taxon>Dinophyceae</taxon>
        <taxon>Suessiales</taxon>
        <taxon>Symbiodiniaceae</taxon>
        <taxon>Durusdinium</taxon>
    </lineage>
</organism>
<feature type="region of interest" description="Disordered" evidence="2">
    <location>
        <begin position="550"/>
        <end position="574"/>
    </location>
</feature>
<evidence type="ECO:0000313" key="3">
    <source>
        <dbReference type="EMBL" id="CAK9002624.1"/>
    </source>
</evidence>
<feature type="coiled-coil region" evidence="1">
    <location>
        <begin position="228"/>
        <end position="255"/>
    </location>
</feature>
<comment type="caution">
    <text evidence="3">The sequence shown here is derived from an EMBL/GenBank/DDBJ whole genome shotgun (WGS) entry which is preliminary data.</text>
</comment>
<protein>
    <submittedName>
        <fullName evidence="3">Uncharacterized protein</fullName>
    </submittedName>
</protein>
<evidence type="ECO:0000256" key="2">
    <source>
        <dbReference type="SAM" id="MobiDB-lite"/>
    </source>
</evidence>
<name>A0ABP0IMP4_9DINO</name>
<proteinExistence type="predicted"/>
<feature type="region of interest" description="Disordered" evidence="2">
    <location>
        <begin position="44"/>
        <end position="68"/>
    </location>
</feature>
<evidence type="ECO:0000256" key="1">
    <source>
        <dbReference type="SAM" id="Coils"/>
    </source>
</evidence>
<evidence type="ECO:0000313" key="4">
    <source>
        <dbReference type="Proteomes" id="UP001642464"/>
    </source>
</evidence>
<gene>
    <name evidence="3" type="ORF">SCF082_LOCUS7423</name>
</gene>
<dbReference type="Proteomes" id="UP001642464">
    <property type="component" value="Unassembled WGS sequence"/>
</dbReference>
<accession>A0ABP0IMP4</accession>
<feature type="compositionally biased region" description="Basic residues" evidence="2">
    <location>
        <begin position="565"/>
        <end position="574"/>
    </location>
</feature>
<reference evidence="3 4" key="1">
    <citation type="submission" date="2024-02" db="EMBL/GenBank/DDBJ databases">
        <authorList>
            <person name="Chen Y."/>
            <person name="Shah S."/>
            <person name="Dougan E. K."/>
            <person name="Thang M."/>
            <person name="Chan C."/>
        </authorList>
    </citation>
    <scope>NUCLEOTIDE SEQUENCE [LARGE SCALE GENOMIC DNA]</scope>
</reference>
<keyword evidence="4" id="KW-1185">Reference proteome</keyword>
<keyword evidence="1" id="KW-0175">Coiled coil</keyword>
<sequence length="574" mass="65056">MDVPVRLPPSPNDQARPSVRMEGRYLQDTAVKLGDDASYDLEKATERSMMSTPPTITPPKSRLSSNREDEKLMRSSFLAEASDCIRSLQAVFQSANASTCFSRLDDWRRTDLRATAQMQQHVKTLQSLNNSVAEFLQRCSAVETFQDFHSTMDRLSEAVCEMRDFRSEFTSTIDTIAKGVADRVLASLSKDAEERSAWLHCQLEKHGEVQESLAATQRKIWHRLESMGRSMEQQLKETQRRSDQVEKLEEVQKEELELAASSNPWETRARQVQQDCRTLLELQHSVFKTFENSSEQQGALQDNIFSTISQEMQSMNGYIFQSLGWSPETPAVTESLHSLEARLMEWHSQTLHEAESLRQELARSELTLRENERAIAEAHLLREECLSQQAALKEDVQHLETSLEQVSSELKDAQMVSMLNSMKRLRDIELRGNVKVDRQSGRITAVKALDFLPAAPPKEKGPFPVTFASETEAEKVLADLLEVVMMFDAPLQITVGCKQGRGDAGMWQEMVTKRASLVKEHLVRCGRSEEDISITGSMVAPEFYAQLQDTKIFPPAPPPPLPNKGRSKSPNRRR</sequence>